<evidence type="ECO:0000313" key="2">
    <source>
        <dbReference type="Proteomes" id="UP000006875"/>
    </source>
</evidence>
<dbReference type="EMBL" id="CP002282">
    <property type="protein sequence ID" value="ADO83815.1"/>
    <property type="molecule type" value="Genomic_DNA"/>
</dbReference>
<dbReference type="KEGG" id="ipo:Ilyop_2044"/>
<geneLocation type="plasmid" evidence="1 2">
    <name>pILYOP01</name>
</geneLocation>
<sequence length="97" mass="11282">MKYKMLTGAAMEEIMNTNIFEFFTLLGASEAVISEDSIRLMKIYDNKLLLKSKKNASQYPDLMKYHKRIYTEKGVKQWRKKADIAGLERLKAMVEKG</sequence>
<name>E3HBQ3_ILYPC</name>
<reference evidence="1 2" key="1">
    <citation type="journal article" date="2010" name="Stand. Genomic Sci.">
        <title>Complete genome sequence of Ilyobacter polytropus type strain (CuHbu1).</title>
        <authorList>
            <person name="Sikorski J."/>
            <person name="Chertkov O."/>
            <person name="Lapidus A."/>
            <person name="Nolan M."/>
            <person name="Lucas S."/>
            <person name="Del Rio T.G."/>
            <person name="Tice H."/>
            <person name="Cheng J.F."/>
            <person name="Tapia R."/>
            <person name="Han C."/>
            <person name="Goodwin L."/>
            <person name="Pitluck S."/>
            <person name="Liolios K."/>
            <person name="Ivanova N."/>
            <person name="Mavromatis K."/>
            <person name="Mikhailova N."/>
            <person name="Pati A."/>
            <person name="Chen A."/>
            <person name="Palaniappan K."/>
            <person name="Land M."/>
            <person name="Hauser L."/>
            <person name="Chang Y.J."/>
            <person name="Jeffries C.D."/>
            <person name="Brambilla E."/>
            <person name="Yasawong M."/>
            <person name="Rohde M."/>
            <person name="Pukall R."/>
            <person name="Spring S."/>
            <person name="Goker M."/>
            <person name="Woyke T."/>
            <person name="Bristow J."/>
            <person name="Eisen J.A."/>
            <person name="Markowitz V."/>
            <person name="Hugenholtz P."/>
            <person name="Kyrpides N.C."/>
            <person name="Klenk H.P."/>
        </authorList>
    </citation>
    <scope>NUCLEOTIDE SEQUENCE [LARGE SCALE GENOMIC DNA]</scope>
    <source>
        <strain evidence="2">ATCC 51220 / DSM 2926 / LMG 16218 / CuHBu1</strain>
        <plasmid evidence="2">pILYOP01</plasmid>
    </source>
</reference>
<dbReference type="Proteomes" id="UP000006875">
    <property type="component" value="Plasmid pILYOP01"/>
</dbReference>
<dbReference type="AlphaFoldDB" id="E3HBQ3"/>
<keyword evidence="1" id="KW-0614">Plasmid</keyword>
<evidence type="ECO:0000313" key="1">
    <source>
        <dbReference type="EMBL" id="ADO83815.1"/>
    </source>
</evidence>
<organism evidence="1 2">
    <name type="scientific">Ilyobacter polytropus (strain ATCC 51220 / DSM 2926 / LMG 16218 / CuHBu1)</name>
    <dbReference type="NCBI Taxonomy" id="572544"/>
    <lineage>
        <taxon>Bacteria</taxon>
        <taxon>Fusobacteriati</taxon>
        <taxon>Fusobacteriota</taxon>
        <taxon>Fusobacteriia</taxon>
        <taxon>Fusobacteriales</taxon>
        <taxon>Fusobacteriaceae</taxon>
        <taxon>Ilyobacter</taxon>
    </lineage>
</organism>
<gene>
    <name evidence="1" type="ordered locus">Ilyop_2044</name>
</gene>
<accession>E3HBQ3</accession>
<dbReference type="RefSeq" id="WP_013388477.1">
    <property type="nucleotide sequence ID" value="NC_014633.1"/>
</dbReference>
<proteinExistence type="predicted"/>
<keyword evidence="2" id="KW-1185">Reference proteome</keyword>
<protein>
    <submittedName>
        <fullName evidence="1">Uncharacterized protein</fullName>
    </submittedName>
</protein>
<dbReference type="HOGENOM" id="CLU_2342974_0_0_0"/>